<keyword evidence="1" id="KW-0812">Transmembrane</keyword>
<organism evidence="2 3">
    <name type="scientific">Australozyma saopauloensis</name>
    <dbReference type="NCBI Taxonomy" id="291208"/>
    <lineage>
        <taxon>Eukaryota</taxon>
        <taxon>Fungi</taxon>
        <taxon>Dikarya</taxon>
        <taxon>Ascomycota</taxon>
        <taxon>Saccharomycotina</taxon>
        <taxon>Pichiomycetes</taxon>
        <taxon>Metschnikowiaceae</taxon>
        <taxon>Australozyma</taxon>
    </lineage>
</organism>
<evidence type="ECO:0000313" key="3">
    <source>
        <dbReference type="Proteomes" id="UP001338582"/>
    </source>
</evidence>
<dbReference type="Proteomes" id="UP001338582">
    <property type="component" value="Chromosome 1"/>
</dbReference>
<dbReference type="EMBL" id="CP138894">
    <property type="protein sequence ID" value="WPK23152.1"/>
    <property type="molecule type" value="Genomic_DNA"/>
</dbReference>
<dbReference type="RefSeq" id="XP_062875539.1">
    <property type="nucleotide sequence ID" value="XM_063019469.1"/>
</dbReference>
<accession>A0AAX4H3W6</accession>
<protein>
    <submittedName>
        <fullName evidence="2">Uncharacterized protein</fullName>
    </submittedName>
</protein>
<evidence type="ECO:0000313" key="2">
    <source>
        <dbReference type="EMBL" id="WPK23152.1"/>
    </source>
</evidence>
<keyword evidence="1" id="KW-0472">Membrane</keyword>
<feature type="transmembrane region" description="Helical" evidence="1">
    <location>
        <begin position="219"/>
        <end position="246"/>
    </location>
</feature>
<keyword evidence="3" id="KW-1185">Reference proteome</keyword>
<reference evidence="2 3" key="1">
    <citation type="submission" date="2023-10" db="EMBL/GenBank/DDBJ databases">
        <title>Draft Genome Sequence of Candida saopaulonensis from a very Premature Infant with Sepsis.</title>
        <authorList>
            <person name="Ning Y."/>
            <person name="Dai R."/>
            <person name="Xiao M."/>
            <person name="Xu Y."/>
            <person name="Yan Q."/>
            <person name="Zhang L."/>
        </authorList>
    </citation>
    <scope>NUCLEOTIDE SEQUENCE [LARGE SCALE GENOMIC DNA]</scope>
    <source>
        <strain evidence="2 3">19XY460</strain>
    </source>
</reference>
<gene>
    <name evidence="2" type="ORF">PUMCH_000379</name>
</gene>
<dbReference type="KEGG" id="asau:88171448"/>
<proteinExistence type="predicted"/>
<name>A0AAX4H3W6_9ASCO</name>
<dbReference type="GeneID" id="88171448"/>
<sequence>MKSIILDTTCPESSTYSSPCPESPKEWSVNLSTTKCLKLTRPLLAKIHKLVDLHDKNPTQFQFDVNRCSLLHKKALDSFINPSTSQQRLLELRPFLQTEVFEAFCEIFMNFKKLTAVLFDMDLNPKRKRHRTGPIQHSLLCIPGANVPRLTTLAALKMGKSIALGTKTSFQRINQAMAFNPDTFPQHLRQYCDDLEDNIEPWLSMEPQPIFGRYTNTLLFGYVIHILVMHLNTLFYTLIPVLLHWLEECRVPVVRCFFSSYWNFSRTDGDLKNFQDLLTLTCESSKDTFWLFYKNGYWQNLVTTLQLTSSNTSRYDVYCQFHALMLDAFSNTDKLDIKRDRLKETYRLMRLNSQYSRNSAILTCIIALFIESNSRGLAMATLSKDTHNTLLKTYVKTAEFALQWLALNDNCIFHFQDNGNIQIFNSLLQLSAFNHKQSNKIVDYLLKHSSRRKIQHLITQILDLDARICALAMAIQALRSFYLNVPFKGGFNKVLPEDVAESFRRIFEDDLHGSVYQDFLDWLSESNDANLNDLGESILERFCDLKGATKRRRLI</sequence>
<evidence type="ECO:0000256" key="1">
    <source>
        <dbReference type="SAM" id="Phobius"/>
    </source>
</evidence>
<dbReference type="AlphaFoldDB" id="A0AAX4H3W6"/>
<keyword evidence="1" id="KW-1133">Transmembrane helix</keyword>